<reference evidence="3 4" key="1">
    <citation type="submission" date="2016-10" db="EMBL/GenBank/DDBJ databases">
        <authorList>
            <person name="de Groot N.N."/>
        </authorList>
    </citation>
    <scope>NUCLEOTIDE SEQUENCE [LARGE SCALE GENOMIC DNA]</scope>
    <source>
        <strain evidence="3 4">CGMCC 1.3401</strain>
    </source>
</reference>
<dbReference type="Proteomes" id="UP000199542">
    <property type="component" value="Unassembled WGS sequence"/>
</dbReference>
<dbReference type="GO" id="GO:0005829">
    <property type="term" value="C:cytosol"/>
    <property type="evidence" value="ECO:0007669"/>
    <property type="project" value="TreeGrafter"/>
</dbReference>
<name>A0A1G4UED6_9HYPH</name>
<evidence type="ECO:0000313" key="4">
    <source>
        <dbReference type="Proteomes" id="UP000199542"/>
    </source>
</evidence>
<dbReference type="FunFam" id="3.20.20.100:FF:000004">
    <property type="entry name" value="Oxidoreductase, aldo/keto reductase"/>
    <property type="match status" value="1"/>
</dbReference>
<protein>
    <submittedName>
        <fullName evidence="3">Predicted oxidoreductase</fullName>
    </submittedName>
</protein>
<dbReference type="InterPro" id="IPR023210">
    <property type="entry name" value="NADP_OxRdtase_dom"/>
</dbReference>
<keyword evidence="1" id="KW-0560">Oxidoreductase</keyword>
<dbReference type="PANTHER" id="PTHR43364">
    <property type="entry name" value="NADH-SPECIFIC METHYLGLYOXAL REDUCTASE-RELATED"/>
    <property type="match status" value="1"/>
</dbReference>
<dbReference type="AlphaFoldDB" id="A0A1G4UED6"/>
<dbReference type="InterPro" id="IPR050523">
    <property type="entry name" value="AKR_Detox_Biosynth"/>
</dbReference>
<sequence>MSKQRVGRSNLFVEPLGLGGNVFGWTIDEQTSFRVLDAFVAAGFNLIDTADVYSNWAPGNPGGVSETIIGNWMRSRGNRDAIVLTTKVGHKSDPDQRGQSRDYITNAVEASLRRLGTDYIDLYLAHCEDSETHLEETLDTYSGLVRAGKVRSIGASQHSQQTLSRAQQLSADQGWARFENVQSHYNLYDRKDHENELAPFCLANDVGVTSYFSLARGFLSGKYRSRSDFRKSPTRGFFMKYYLNDRGLRILEALDDIAVSRQLAPASVAIAWLITKPGIVAPIASATNLDQLDEIINGARLSLHADELARLEVASTY</sequence>
<dbReference type="Pfam" id="PF00248">
    <property type="entry name" value="Aldo_ket_red"/>
    <property type="match status" value="1"/>
</dbReference>
<dbReference type="InterPro" id="IPR036812">
    <property type="entry name" value="NAD(P)_OxRdtase_dom_sf"/>
</dbReference>
<dbReference type="CDD" id="cd19081">
    <property type="entry name" value="AKR_AKR9C1"/>
    <property type="match status" value="1"/>
</dbReference>
<gene>
    <name evidence="3" type="ORF">SAMN02927900_06548</name>
</gene>
<evidence type="ECO:0000313" key="3">
    <source>
        <dbReference type="EMBL" id="SCW91119.1"/>
    </source>
</evidence>
<accession>A0A1G4UED6</accession>
<dbReference type="EMBL" id="FMTM01000030">
    <property type="protein sequence ID" value="SCW91119.1"/>
    <property type="molecule type" value="Genomic_DNA"/>
</dbReference>
<evidence type="ECO:0000256" key="1">
    <source>
        <dbReference type="ARBA" id="ARBA00023002"/>
    </source>
</evidence>
<feature type="domain" description="NADP-dependent oxidoreductase" evidence="2">
    <location>
        <begin position="15"/>
        <end position="312"/>
    </location>
</feature>
<dbReference type="GO" id="GO:0016491">
    <property type="term" value="F:oxidoreductase activity"/>
    <property type="evidence" value="ECO:0007669"/>
    <property type="project" value="UniProtKB-KW"/>
</dbReference>
<dbReference type="RefSeq" id="WP_092588832.1">
    <property type="nucleotide sequence ID" value="NZ_FMTM01000030.1"/>
</dbReference>
<dbReference type="Gene3D" id="3.20.20.100">
    <property type="entry name" value="NADP-dependent oxidoreductase domain"/>
    <property type="match status" value="1"/>
</dbReference>
<dbReference type="SUPFAM" id="SSF51430">
    <property type="entry name" value="NAD(P)-linked oxidoreductase"/>
    <property type="match status" value="1"/>
</dbReference>
<proteinExistence type="predicted"/>
<dbReference type="PANTHER" id="PTHR43364:SF6">
    <property type="entry name" value="OXIDOREDUCTASE-RELATED"/>
    <property type="match status" value="1"/>
</dbReference>
<evidence type="ECO:0000259" key="2">
    <source>
        <dbReference type="Pfam" id="PF00248"/>
    </source>
</evidence>
<organism evidence="3 4">
    <name type="scientific">Rhizobium mongolense subsp. loessense</name>
    <dbReference type="NCBI Taxonomy" id="158890"/>
    <lineage>
        <taxon>Bacteria</taxon>
        <taxon>Pseudomonadati</taxon>
        <taxon>Pseudomonadota</taxon>
        <taxon>Alphaproteobacteria</taxon>
        <taxon>Hyphomicrobiales</taxon>
        <taxon>Rhizobiaceae</taxon>
        <taxon>Rhizobium/Agrobacterium group</taxon>
        <taxon>Rhizobium</taxon>
    </lineage>
</organism>